<evidence type="ECO:0000256" key="3">
    <source>
        <dbReference type="PROSITE-ProRule" id="PRU00497"/>
    </source>
</evidence>
<dbReference type="AlphaFoldDB" id="A0A8S4RT44"/>
<reference evidence="5" key="1">
    <citation type="submission" date="2022-03" db="EMBL/GenBank/DDBJ databases">
        <authorList>
            <person name="Lindestad O."/>
        </authorList>
    </citation>
    <scope>NUCLEOTIDE SEQUENCE</scope>
</reference>
<keyword evidence="2" id="KW-0732">Signal</keyword>
<dbReference type="OrthoDB" id="6923072at2759"/>
<feature type="compositionally biased region" description="Basic and acidic residues" evidence="4">
    <location>
        <begin position="367"/>
        <end position="378"/>
    </location>
</feature>
<evidence type="ECO:0000256" key="2">
    <source>
        <dbReference type="ARBA" id="ARBA00022729"/>
    </source>
</evidence>
<gene>
    <name evidence="5" type="primary">jg13448</name>
    <name evidence="5" type="ORF">PAEG_LOCUS17304</name>
</gene>
<proteinExistence type="predicted"/>
<organism evidence="5 6">
    <name type="scientific">Pararge aegeria aegeria</name>
    <dbReference type="NCBI Taxonomy" id="348720"/>
    <lineage>
        <taxon>Eukaryota</taxon>
        <taxon>Metazoa</taxon>
        <taxon>Ecdysozoa</taxon>
        <taxon>Arthropoda</taxon>
        <taxon>Hexapoda</taxon>
        <taxon>Insecta</taxon>
        <taxon>Pterygota</taxon>
        <taxon>Neoptera</taxon>
        <taxon>Endopterygota</taxon>
        <taxon>Lepidoptera</taxon>
        <taxon>Glossata</taxon>
        <taxon>Ditrysia</taxon>
        <taxon>Papilionoidea</taxon>
        <taxon>Nymphalidae</taxon>
        <taxon>Satyrinae</taxon>
        <taxon>Satyrini</taxon>
        <taxon>Parargina</taxon>
        <taxon>Pararge</taxon>
    </lineage>
</organism>
<evidence type="ECO:0000256" key="1">
    <source>
        <dbReference type="ARBA" id="ARBA00022460"/>
    </source>
</evidence>
<feature type="region of interest" description="Disordered" evidence="4">
    <location>
        <begin position="333"/>
        <end position="378"/>
    </location>
</feature>
<dbReference type="Pfam" id="PF00379">
    <property type="entry name" value="Chitin_bind_4"/>
    <property type="match status" value="1"/>
</dbReference>
<dbReference type="Proteomes" id="UP000838756">
    <property type="component" value="Unassembled WGS sequence"/>
</dbReference>
<dbReference type="GO" id="GO:0008010">
    <property type="term" value="F:structural constituent of chitin-based larval cuticle"/>
    <property type="evidence" value="ECO:0007669"/>
    <property type="project" value="TreeGrafter"/>
</dbReference>
<dbReference type="InterPro" id="IPR000618">
    <property type="entry name" value="Insect_cuticle"/>
</dbReference>
<sequence>MCNDMHIVLLTIITISYGDKLEKTYLPPDAHESGGSDIILQAPTTKPIVVLDNEDLQRQIAGSAQEEIQRPIVNNVEKVLETYSAALQRPIGNNQAENDVVHIGNRGNIFIHNPNPVDHNEVSYPGLHYQGDRGQITERAQASLERNAAILRQDFKLEGDAYAYAYETENGIWAEENGVATNGVNSQGAYSYIGDDGIQYSMSYTADENGFQPLGDHIPTSPPIPEEILKSLEQNARDEAAGIFDDGSYDERKYGEDEGSQQIRIVTGDPSYPRVTSLPTVIDQVTSNENSVVIGNPLPKYRNPGYIYPAFSANHNNVLAPVVNTLIPEVTPSTVTKGYLPPVKRKAPSDNRPSKFTRKSMTVTKKPKPEYKKKENKP</sequence>
<dbReference type="EMBL" id="CAKXAJ010025552">
    <property type="protein sequence ID" value="CAH2240811.1"/>
    <property type="molecule type" value="Genomic_DNA"/>
</dbReference>
<comment type="caution">
    <text evidence="5">The sequence shown here is derived from an EMBL/GenBank/DDBJ whole genome shotgun (WGS) entry which is preliminary data.</text>
</comment>
<keyword evidence="6" id="KW-1185">Reference proteome</keyword>
<evidence type="ECO:0000256" key="4">
    <source>
        <dbReference type="SAM" id="MobiDB-lite"/>
    </source>
</evidence>
<evidence type="ECO:0000313" key="5">
    <source>
        <dbReference type="EMBL" id="CAH2240811.1"/>
    </source>
</evidence>
<dbReference type="GO" id="GO:0062129">
    <property type="term" value="C:chitin-based extracellular matrix"/>
    <property type="evidence" value="ECO:0007669"/>
    <property type="project" value="TreeGrafter"/>
</dbReference>
<dbReference type="InterPro" id="IPR050468">
    <property type="entry name" value="Cuticle_Struct_Prot"/>
</dbReference>
<dbReference type="PROSITE" id="PS51155">
    <property type="entry name" value="CHIT_BIND_RR_2"/>
    <property type="match status" value="1"/>
</dbReference>
<dbReference type="PANTHER" id="PTHR10380:SF237">
    <property type="entry name" value="CUTICULAR PROTEIN 65AU, ISOFORM A-RELATED"/>
    <property type="match status" value="1"/>
</dbReference>
<protein>
    <submittedName>
        <fullName evidence="5">Jg13448 protein</fullName>
    </submittedName>
</protein>
<accession>A0A8S4RT44</accession>
<keyword evidence="1 3" id="KW-0193">Cuticle</keyword>
<dbReference type="PROSITE" id="PS00233">
    <property type="entry name" value="CHIT_BIND_RR_1"/>
    <property type="match status" value="1"/>
</dbReference>
<evidence type="ECO:0000313" key="6">
    <source>
        <dbReference type="Proteomes" id="UP000838756"/>
    </source>
</evidence>
<dbReference type="PRINTS" id="PR00947">
    <property type="entry name" value="CUTICLE"/>
</dbReference>
<dbReference type="InterPro" id="IPR031311">
    <property type="entry name" value="CHIT_BIND_RR_consensus"/>
</dbReference>
<name>A0A8S4RT44_9NEOP</name>
<dbReference type="PANTHER" id="PTHR10380">
    <property type="entry name" value="CUTICLE PROTEIN"/>
    <property type="match status" value="1"/>
</dbReference>